<dbReference type="RefSeq" id="WP_128221354.1">
    <property type="nucleotide sequence ID" value="NZ_CP034929.1"/>
</dbReference>
<keyword evidence="7" id="KW-1185">Reference proteome</keyword>
<keyword evidence="2" id="KW-0333">Golgi apparatus</keyword>
<reference evidence="7" key="1">
    <citation type="journal article" date="2019" name="Int. J. Syst. Evol. Microbiol.">
        <title>The Global Catalogue of Microorganisms (GCM) 10K type strain sequencing project: providing services to taxonomists for standard genome sequencing and annotation.</title>
        <authorList>
            <consortium name="The Broad Institute Genomics Platform"/>
            <consortium name="The Broad Institute Genome Sequencing Center for Infectious Disease"/>
            <person name="Wu L."/>
            <person name="Ma J."/>
        </authorList>
    </citation>
    <scope>NUCLEOTIDE SEQUENCE [LARGE SCALE GENOMIC DNA]</scope>
    <source>
        <strain evidence="7">DFY28</strain>
    </source>
</reference>
<dbReference type="InterPro" id="IPR008628">
    <property type="entry name" value="GPP34-like"/>
</dbReference>
<protein>
    <submittedName>
        <fullName evidence="6">GPP34 family phosphoprotein</fullName>
    </submittedName>
</protein>
<feature type="compositionally biased region" description="Basic and acidic residues" evidence="5">
    <location>
        <begin position="124"/>
        <end position="136"/>
    </location>
</feature>
<dbReference type="InterPro" id="IPR038261">
    <property type="entry name" value="GPP34-like_sf"/>
</dbReference>
<evidence type="ECO:0000256" key="5">
    <source>
        <dbReference type="SAM" id="MobiDB-lite"/>
    </source>
</evidence>
<keyword evidence="4" id="KW-0472">Membrane</keyword>
<dbReference type="Pfam" id="PF05719">
    <property type="entry name" value="GPP34"/>
    <property type="match status" value="1"/>
</dbReference>
<gene>
    <name evidence="6" type="ORF">ACFPWU_07685</name>
</gene>
<name>A0ABW1QVJ4_9ACTN</name>
<comment type="subcellular location">
    <subcellularLocation>
        <location evidence="1">Golgi apparatus membrane</location>
        <topology evidence="1">Peripheral membrane protein</topology>
        <orientation evidence="1">Cytoplasmic side</orientation>
    </subcellularLocation>
</comment>
<dbReference type="Gene3D" id="1.10.3630.10">
    <property type="entry name" value="yeast vps74-n-term truncation variant domain like"/>
    <property type="match status" value="1"/>
</dbReference>
<organism evidence="6 7">
    <name type="scientific">Nocardioides yefusunii</name>
    <dbReference type="NCBI Taxonomy" id="2500546"/>
    <lineage>
        <taxon>Bacteria</taxon>
        <taxon>Bacillati</taxon>
        <taxon>Actinomycetota</taxon>
        <taxon>Actinomycetes</taxon>
        <taxon>Propionibacteriales</taxon>
        <taxon>Nocardioidaceae</taxon>
        <taxon>Nocardioides</taxon>
    </lineage>
</organism>
<evidence type="ECO:0000256" key="1">
    <source>
        <dbReference type="ARBA" id="ARBA00004255"/>
    </source>
</evidence>
<evidence type="ECO:0000256" key="2">
    <source>
        <dbReference type="ARBA" id="ARBA00023034"/>
    </source>
</evidence>
<evidence type="ECO:0000313" key="6">
    <source>
        <dbReference type="EMBL" id="MFC6153544.1"/>
    </source>
</evidence>
<evidence type="ECO:0000313" key="7">
    <source>
        <dbReference type="Proteomes" id="UP001596098"/>
    </source>
</evidence>
<dbReference type="EMBL" id="JBHSQI010000003">
    <property type="protein sequence ID" value="MFC6153544.1"/>
    <property type="molecule type" value="Genomic_DNA"/>
</dbReference>
<accession>A0ABW1QVJ4</accession>
<keyword evidence="3" id="KW-0446">Lipid-binding</keyword>
<evidence type="ECO:0000256" key="3">
    <source>
        <dbReference type="ARBA" id="ARBA00023121"/>
    </source>
</evidence>
<comment type="caution">
    <text evidence="6">The sequence shown here is derived from an EMBL/GenBank/DDBJ whole genome shotgun (WGS) entry which is preliminary data.</text>
</comment>
<feature type="region of interest" description="Disordered" evidence="5">
    <location>
        <begin position="86"/>
        <end position="146"/>
    </location>
</feature>
<sequence length="146" mass="15392">MAALDPKAGHGVFASDRIIAVAPPPGPTQATEADPLLARAWSIVAERPRSPSDVVTRLGKGAREDVAARLVDRGILERVDATVCAQGGPQRPSAQGGQASCQGDRRGRLGHRRGPQGGRGRQCGTDDQHGRSDRGGDQLNWSPPHR</sequence>
<evidence type="ECO:0000256" key="4">
    <source>
        <dbReference type="ARBA" id="ARBA00023136"/>
    </source>
</evidence>
<proteinExistence type="predicted"/>
<dbReference type="Proteomes" id="UP001596098">
    <property type="component" value="Unassembled WGS sequence"/>
</dbReference>
<feature type="compositionally biased region" description="Polar residues" evidence="5">
    <location>
        <begin position="92"/>
        <end position="101"/>
    </location>
</feature>